<evidence type="ECO:0000313" key="2">
    <source>
        <dbReference type="EMBL" id="SEP51887.1"/>
    </source>
</evidence>
<name>A0A1H8YID0_9PSEU</name>
<dbReference type="EMBL" id="FOEF01000017">
    <property type="protein sequence ID" value="SEP51887.1"/>
    <property type="molecule type" value="Genomic_DNA"/>
</dbReference>
<feature type="chain" id="PRO_5011582694" evidence="1">
    <location>
        <begin position="35"/>
        <end position="156"/>
    </location>
</feature>
<gene>
    <name evidence="2" type="ORF">SAMN04489732_117205</name>
</gene>
<keyword evidence="3" id="KW-1185">Reference proteome</keyword>
<dbReference type="STRING" id="394193.SAMN04489732_117205"/>
<evidence type="ECO:0000313" key="3">
    <source>
        <dbReference type="Proteomes" id="UP000198582"/>
    </source>
</evidence>
<accession>A0A1H8YID0</accession>
<feature type="signal peptide" evidence="1">
    <location>
        <begin position="1"/>
        <end position="34"/>
    </location>
</feature>
<organism evidence="2 3">
    <name type="scientific">Amycolatopsis saalfeldensis</name>
    <dbReference type="NCBI Taxonomy" id="394193"/>
    <lineage>
        <taxon>Bacteria</taxon>
        <taxon>Bacillati</taxon>
        <taxon>Actinomycetota</taxon>
        <taxon>Actinomycetes</taxon>
        <taxon>Pseudonocardiales</taxon>
        <taxon>Pseudonocardiaceae</taxon>
        <taxon>Amycolatopsis</taxon>
    </lineage>
</organism>
<dbReference type="AlphaFoldDB" id="A0A1H8YID0"/>
<proteinExistence type="predicted"/>
<dbReference type="Proteomes" id="UP000198582">
    <property type="component" value="Unassembled WGS sequence"/>
</dbReference>
<keyword evidence="1" id="KW-0732">Signal</keyword>
<dbReference type="RefSeq" id="WP_425425352.1">
    <property type="nucleotide sequence ID" value="NZ_FOEF01000017.1"/>
</dbReference>
<sequence length="156" mass="15483">MAEVRDKGPRVRKRAFFVAVAAIGAAAVAGPATAATGGPAVSVQLNQDTAGQQTLNKFQRGDDNVALAQCPGAKAGATSFSSPVLTFANYDFGPFIGVEATVSADALLVPGTPAGSYQLTVNCGGKPYSAKFTVPAAQVAKVPAGAAKAGDGSLAE</sequence>
<evidence type="ECO:0000256" key="1">
    <source>
        <dbReference type="SAM" id="SignalP"/>
    </source>
</evidence>
<protein>
    <submittedName>
        <fullName evidence="2">Uncharacterized protein</fullName>
    </submittedName>
</protein>
<reference evidence="2 3" key="1">
    <citation type="submission" date="2016-10" db="EMBL/GenBank/DDBJ databases">
        <authorList>
            <person name="de Groot N.N."/>
        </authorList>
    </citation>
    <scope>NUCLEOTIDE SEQUENCE [LARGE SCALE GENOMIC DNA]</scope>
    <source>
        <strain evidence="2 3">DSM 44993</strain>
    </source>
</reference>